<dbReference type="RefSeq" id="XP_060303370.1">
    <property type="nucleotide sequence ID" value="XM_060439221.1"/>
</dbReference>
<protein>
    <submittedName>
        <fullName evidence="2">Uncharacterized protein</fullName>
    </submittedName>
</protein>
<feature type="region of interest" description="Disordered" evidence="1">
    <location>
        <begin position="138"/>
        <end position="192"/>
    </location>
</feature>
<evidence type="ECO:0000256" key="1">
    <source>
        <dbReference type="SAM" id="MobiDB-lite"/>
    </source>
</evidence>
<reference evidence="2" key="1">
    <citation type="submission" date="2023-06" db="EMBL/GenBank/DDBJ databases">
        <title>Genome-scale phylogeny and comparative genomics of the fungal order Sordariales.</title>
        <authorList>
            <consortium name="Lawrence Berkeley National Laboratory"/>
            <person name="Hensen N."/>
            <person name="Bonometti L."/>
            <person name="Westerberg I."/>
            <person name="Brannstrom I.O."/>
            <person name="Guillou S."/>
            <person name="Cros-Aarteil S."/>
            <person name="Calhoun S."/>
            <person name="Haridas S."/>
            <person name="Kuo A."/>
            <person name="Mondo S."/>
            <person name="Pangilinan J."/>
            <person name="Riley R."/>
            <person name="LaButti K."/>
            <person name="Andreopoulos B."/>
            <person name="Lipzen A."/>
            <person name="Chen C."/>
            <person name="Yanf M."/>
            <person name="Daum C."/>
            <person name="Ng V."/>
            <person name="Clum A."/>
            <person name="Steindorff A."/>
            <person name="Ohm R."/>
            <person name="Martin F."/>
            <person name="Silar P."/>
            <person name="Natvig D."/>
            <person name="Lalanne C."/>
            <person name="Gautier V."/>
            <person name="Ament-velasquez S.L."/>
            <person name="Kruys A."/>
            <person name="Hutchinson M.I."/>
            <person name="Powell A.J."/>
            <person name="Barry K."/>
            <person name="Miller A.N."/>
            <person name="Grigoriev I.V."/>
            <person name="Debuchy R."/>
            <person name="Gladieux P."/>
            <person name="Thoren M.H."/>
            <person name="Johannesson H."/>
        </authorList>
    </citation>
    <scope>NUCLEOTIDE SEQUENCE</scope>
    <source>
        <strain evidence="2">SMH2392-1A</strain>
    </source>
</reference>
<keyword evidence="3" id="KW-1185">Reference proteome</keyword>
<feature type="compositionally biased region" description="Polar residues" evidence="1">
    <location>
        <begin position="141"/>
        <end position="162"/>
    </location>
</feature>
<dbReference type="GeneID" id="85322491"/>
<evidence type="ECO:0000313" key="3">
    <source>
        <dbReference type="Proteomes" id="UP001172101"/>
    </source>
</evidence>
<organism evidence="2 3">
    <name type="scientific">Lasiosphaeria miniovina</name>
    <dbReference type="NCBI Taxonomy" id="1954250"/>
    <lineage>
        <taxon>Eukaryota</taxon>
        <taxon>Fungi</taxon>
        <taxon>Dikarya</taxon>
        <taxon>Ascomycota</taxon>
        <taxon>Pezizomycotina</taxon>
        <taxon>Sordariomycetes</taxon>
        <taxon>Sordariomycetidae</taxon>
        <taxon>Sordariales</taxon>
        <taxon>Lasiosphaeriaceae</taxon>
        <taxon>Lasiosphaeria</taxon>
    </lineage>
</organism>
<accession>A0AA40EGG5</accession>
<dbReference type="AlphaFoldDB" id="A0AA40EGG5"/>
<proteinExistence type="predicted"/>
<name>A0AA40EGG5_9PEZI</name>
<comment type="caution">
    <text evidence="2">The sequence shown here is derived from an EMBL/GenBank/DDBJ whole genome shotgun (WGS) entry which is preliminary data.</text>
</comment>
<feature type="region of interest" description="Disordered" evidence="1">
    <location>
        <begin position="81"/>
        <end position="111"/>
    </location>
</feature>
<dbReference type="Proteomes" id="UP001172101">
    <property type="component" value="Unassembled WGS sequence"/>
</dbReference>
<dbReference type="EMBL" id="JAUIRO010000001">
    <property type="protein sequence ID" value="KAK0734493.1"/>
    <property type="molecule type" value="Genomic_DNA"/>
</dbReference>
<evidence type="ECO:0000313" key="2">
    <source>
        <dbReference type="EMBL" id="KAK0734493.1"/>
    </source>
</evidence>
<gene>
    <name evidence="2" type="ORF">B0T26DRAFT_670784</name>
</gene>
<sequence>MEPLLGYLGTELPVVPSPALFIVWEALSDIKRARHSNAEVFRGGYSVSSEWRLQMPPNAAPHEILTNTRLRSKIAYLENITRNQRSRAGERQSGSGNRNVSRIPKTPRIPSIPSILRIPRIPKITKIMALDMTAAPKTAAGFSSATKQKVVTSGQGGRSTATPVLAVKTDSPDKKKKTKNTGNGLRNVGNVK</sequence>